<dbReference type="GO" id="GO:0006879">
    <property type="term" value="P:intracellular iron ion homeostasis"/>
    <property type="evidence" value="ECO:0007669"/>
    <property type="project" value="TreeGrafter"/>
</dbReference>
<keyword evidence="10" id="KW-1185">Reference proteome</keyword>
<feature type="binding site" evidence="7">
    <location>
        <position position="98"/>
    </location>
    <ligand>
        <name>Fe cation</name>
        <dbReference type="ChEBI" id="CHEBI:24875"/>
    </ligand>
</feature>
<evidence type="ECO:0000256" key="7">
    <source>
        <dbReference type="HAMAP-Rule" id="MF_00657"/>
    </source>
</evidence>
<keyword evidence="5 7" id="KW-0560">Oxidoreductase</keyword>
<dbReference type="SMART" id="SM00702">
    <property type="entry name" value="P4Hc"/>
    <property type="match status" value="1"/>
</dbReference>
<dbReference type="OrthoDB" id="9812472at2"/>
<feature type="binding site" evidence="7">
    <location>
        <position position="166"/>
    </location>
    <ligand>
        <name>2-oxoglutarate</name>
        <dbReference type="ChEBI" id="CHEBI:16810"/>
    </ligand>
</feature>
<comment type="cofactor">
    <cofactor evidence="1 7">
        <name>L-ascorbate</name>
        <dbReference type="ChEBI" id="CHEBI:38290"/>
    </cofactor>
</comment>
<name>A0A0V7ZC55_9CYAN</name>
<dbReference type="NCBIfam" id="NF003975">
    <property type="entry name" value="PRK05467.1-4"/>
    <property type="match status" value="1"/>
</dbReference>
<evidence type="ECO:0000313" key="10">
    <source>
        <dbReference type="Proteomes" id="UP000053372"/>
    </source>
</evidence>
<comment type="cofactor">
    <cofactor evidence="7">
        <name>Fe(2+)</name>
        <dbReference type="ChEBI" id="CHEBI:29033"/>
    </cofactor>
    <text evidence="7">Binds 1 Fe(2+) ion per subunit.</text>
</comment>
<dbReference type="GO" id="GO:0031418">
    <property type="term" value="F:L-ascorbic acid binding"/>
    <property type="evidence" value="ECO:0007669"/>
    <property type="project" value="UniProtKB-KW"/>
</dbReference>
<keyword evidence="3 7" id="KW-0847">Vitamin C</keyword>
<dbReference type="InterPro" id="IPR023550">
    <property type="entry name" value="PKHD_hydroxylase"/>
</dbReference>
<dbReference type="InterPro" id="IPR006620">
    <property type="entry name" value="Pro_4_hyd_alph"/>
</dbReference>
<evidence type="ECO:0000256" key="6">
    <source>
        <dbReference type="ARBA" id="ARBA00023004"/>
    </source>
</evidence>
<dbReference type="RefSeq" id="WP_027841332.1">
    <property type="nucleotide sequence ID" value="NZ_LMTZ01000162.1"/>
</dbReference>
<gene>
    <name evidence="9" type="ORF">BC008_37250</name>
</gene>
<evidence type="ECO:0000256" key="4">
    <source>
        <dbReference type="ARBA" id="ARBA00022964"/>
    </source>
</evidence>
<sequence length="223" mass="25086">MILCIDNILSSDELNFINSHLKDAEFIDGKITAGWFAKKVKNNTQLSSKATTTKEVRSIIAQALQNNRLFQAAVRPKIIRPMIISCYETGMYYGAHTDNALMGGENPMRSDVSFTLFLNSPNDYCGGELVIDTSLGEQNFKLEAGAMIVYPSTTLHRVATVTEGKRLAAVSWVQSYVRDVHEREILFDLDTLKQAMYHKYGKTAEFDIAAKTHANLLRKWIEV</sequence>
<dbReference type="GO" id="GO:0006974">
    <property type="term" value="P:DNA damage response"/>
    <property type="evidence" value="ECO:0007669"/>
    <property type="project" value="TreeGrafter"/>
</dbReference>
<evidence type="ECO:0000259" key="8">
    <source>
        <dbReference type="PROSITE" id="PS51471"/>
    </source>
</evidence>
<dbReference type="PROSITE" id="PS51471">
    <property type="entry name" value="FE2OG_OXY"/>
    <property type="match status" value="1"/>
</dbReference>
<organism evidence="9 10">
    <name type="scientific">Mastigocoleus testarum BC008</name>
    <dbReference type="NCBI Taxonomy" id="371196"/>
    <lineage>
        <taxon>Bacteria</taxon>
        <taxon>Bacillati</taxon>
        <taxon>Cyanobacteriota</taxon>
        <taxon>Cyanophyceae</taxon>
        <taxon>Nostocales</taxon>
        <taxon>Hapalosiphonaceae</taxon>
        <taxon>Mastigocoleus</taxon>
    </lineage>
</organism>
<evidence type="ECO:0000256" key="3">
    <source>
        <dbReference type="ARBA" id="ARBA00022896"/>
    </source>
</evidence>
<dbReference type="PANTHER" id="PTHR41536:SF1">
    <property type="entry name" value="PKHD-TYPE HYDROXYLASE YBIX"/>
    <property type="match status" value="1"/>
</dbReference>
<dbReference type="AlphaFoldDB" id="A0A0V7ZC55"/>
<accession>A0A0V7ZC55</accession>
<keyword evidence="6 7" id="KW-0408">Iron</keyword>
<reference evidence="9 10" key="1">
    <citation type="journal article" date="2015" name="Genome Announc.">
        <title>Draft Genome of the Euendolithic (true boring) Cyanobacterium Mastigocoleus testarum strain BC008.</title>
        <authorList>
            <person name="Guida B.S."/>
            <person name="Garcia-Pichel F."/>
        </authorList>
    </citation>
    <scope>NUCLEOTIDE SEQUENCE [LARGE SCALE GENOMIC DNA]</scope>
    <source>
        <strain evidence="9 10">BC008</strain>
    </source>
</reference>
<comment type="caution">
    <text evidence="9">The sequence shown here is derived from an EMBL/GenBank/DDBJ whole genome shotgun (WGS) entry which is preliminary data.</text>
</comment>
<dbReference type="GO" id="GO:0016706">
    <property type="term" value="F:2-oxoglutarate-dependent dioxygenase activity"/>
    <property type="evidence" value="ECO:0007669"/>
    <property type="project" value="UniProtKB-UniRule"/>
</dbReference>
<dbReference type="EMBL" id="LMTZ01000162">
    <property type="protein sequence ID" value="KST62100.1"/>
    <property type="molecule type" value="Genomic_DNA"/>
</dbReference>
<dbReference type="InterPro" id="IPR005123">
    <property type="entry name" value="Oxoglu/Fe-dep_dioxygenase_dom"/>
</dbReference>
<keyword evidence="2 7" id="KW-0479">Metal-binding</keyword>
<evidence type="ECO:0000313" key="9">
    <source>
        <dbReference type="EMBL" id="KST62100.1"/>
    </source>
</evidence>
<proteinExistence type="inferred from homology"/>
<dbReference type="Gene3D" id="4.10.860.20">
    <property type="entry name" value="Rabenosyn, Rab binding domain"/>
    <property type="match status" value="1"/>
</dbReference>
<dbReference type="InterPro" id="IPR044862">
    <property type="entry name" value="Pro_4_hyd_alph_FE2OG_OXY"/>
</dbReference>
<evidence type="ECO:0000256" key="2">
    <source>
        <dbReference type="ARBA" id="ARBA00022723"/>
    </source>
</evidence>
<dbReference type="Pfam" id="PF13640">
    <property type="entry name" value="2OG-FeII_Oxy_3"/>
    <property type="match status" value="1"/>
</dbReference>
<dbReference type="HAMAP" id="MF_00657">
    <property type="entry name" value="Hydroxyl_YbiX"/>
    <property type="match status" value="1"/>
</dbReference>
<protein>
    <submittedName>
        <fullName evidence="9">Nuclease PIN</fullName>
    </submittedName>
</protein>
<dbReference type="GO" id="GO:0005506">
    <property type="term" value="F:iron ion binding"/>
    <property type="evidence" value="ECO:0007669"/>
    <property type="project" value="UniProtKB-UniRule"/>
</dbReference>
<feature type="binding site" evidence="7">
    <location>
        <position position="156"/>
    </location>
    <ligand>
        <name>Fe cation</name>
        <dbReference type="ChEBI" id="CHEBI:24875"/>
    </ligand>
</feature>
<feature type="binding site" evidence="7">
    <location>
        <position position="96"/>
    </location>
    <ligand>
        <name>Fe cation</name>
        <dbReference type="ChEBI" id="CHEBI:24875"/>
    </ligand>
</feature>
<evidence type="ECO:0000256" key="5">
    <source>
        <dbReference type="ARBA" id="ARBA00023002"/>
    </source>
</evidence>
<keyword evidence="4 7" id="KW-0223">Dioxygenase</keyword>
<feature type="domain" description="Fe2OG dioxygenase" evidence="8">
    <location>
        <begin position="77"/>
        <end position="175"/>
    </location>
</feature>
<dbReference type="NCBIfam" id="NF003974">
    <property type="entry name" value="PRK05467.1-3"/>
    <property type="match status" value="1"/>
</dbReference>
<evidence type="ECO:0000256" key="1">
    <source>
        <dbReference type="ARBA" id="ARBA00001961"/>
    </source>
</evidence>
<dbReference type="PANTHER" id="PTHR41536">
    <property type="entry name" value="PKHD-TYPE HYDROXYLASE YBIX"/>
    <property type="match status" value="1"/>
</dbReference>
<dbReference type="Gene3D" id="2.60.120.620">
    <property type="entry name" value="q2cbj1_9rhob like domain"/>
    <property type="match status" value="1"/>
</dbReference>
<dbReference type="Proteomes" id="UP000053372">
    <property type="component" value="Unassembled WGS sequence"/>
</dbReference>